<dbReference type="Proteomes" id="UP000765509">
    <property type="component" value="Unassembled WGS sequence"/>
</dbReference>
<reference evidence="2" key="1">
    <citation type="submission" date="2021-03" db="EMBL/GenBank/DDBJ databases">
        <title>Draft genome sequence of rust myrtle Austropuccinia psidii MF-1, a brazilian biotype.</title>
        <authorList>
            <person name="Quecine M.C."/>
            <person name="Pachon D.M.R."/>
            <person name="Bonatelli M.L."/>
            <person name="Correr F.H."/>
            <person name="Franceschini L.M."/>
            <person name="Leite T.F."/>
            <person name="Margarido G.R.A."/>
            <person name="Almeida C.A."/>
            <person name="Ferrarezi J.A."/>
            <person name="Labate C.A."/>
        </authorList>
    </citation>
    <scope>NUCLEOTIDE SEQUENCE</scope>
    <source>
        <strain evidence="2">MF-1</strain>
    </source>
</reference>
<name>A0A9Q3PQY4_9BASI</name>
<accession>A0A9Q3PQY4</accession>
<proteinExistence type="predicted"/>
<feature type="region of interest" description="Disordered" evidence="1">
    <location>
        <begin position="1"/>
        <end position="70"/>
    </location>
</feature>
<evidence type="ECO:0000256" key="1">
    <source>
        <dbReference type="SAM" id="MobiDB-lite"/>
    </source>
</evidence>
<dbReference type="AlphaFoldDB" id="A0A9Q3PQY4"/>
<dbReference type="EMBL" id="AVOT02087033">
    <property type="protein sequence ID" value="MBW0570859.1"/>
    <property type="molecule type" value="Genomic_DNA"/>
</dbReference>
<evidence type="ECO:0000313" key="2">
    <source>
        <dbReference type="EMBL" id="MBW0570859.1"/>
    </source>
</evidence>
<protein>
    <submittedName>
        <fullName evidence="2">Uncharacterized protein</fullName>
    </submittedName>
</protein>
<keyword evidence="3" id="KW-1185">Reference proteome</keyword>
<evidence type="ECO:0000313" key="3">
    <source>
        <dbReference type="Proteomes" id="UP000765509"/>
    </source>
</evidence>
<gene>
    <name evidence="2" type="ORF">O181_110574</name>
</gene>
<comment type="caution">
    <text evidence="2">The sequence shown here is derived from an EMBL/GenBank/DDBJ whole genome shotgun (WGS) entry which is preliminary data.</text>
</comment>
<feature type="compositionally biased region" description="Polar residues" evidence="1">
    <location>
        <begin position="52"/>
        <end position="70"/>
    </location>
</feature>
<organism evidence="2 3">
    <name type="scientific">Austropuccinia psidii MF-1</name>
    <dbReference type="NCBI Taxonomy" id="1389203"/>
    <lineage>
        <taxon>Eukaryota</taxon>
        <taxon>Fungi</taxon>
        <taxon>Dikarya</taxon>
        <taxon>Basidiomycota</taxon>
        <taxon>Pucciniomycotina</taxon>
        <taxon>Pucciniomycetes</taxon>
        <taxon>Pucciniales</taxon>
        <taxon>Sphaerophragmiaceae</taxon>
        <taxon>Austropuccinia</taxon>
    </lineage>
</organism>
<sequence length="99" mass="10454">MGGSGIRSRRKNQKKNSPDSPVLVWTQWAGIPTGPTSSQEQDRGLSSGFPENHTSSHGGQEASNSSLRDSAISPVSISIGKNTKALSPYLSETEVLSSL</sequence>